<evidence type="ECO:0000256" key="3">
    <source>
        <dbReference type="ARBA" id="ARBA00022714"/>
    </source>
</evidence>
<accession>A0A850NAT9</accession>
<dbReference type="CDD" id="cd06214">
    <property type="entry name" value="PA_degradation_oxidoreductase_like"/>
    <property type="match status" value="1"/>
</dbReference>
<dbReference type="Gene3D" id="2.40.30.10">
    <property type="entry name" value="Translation factors"/>
    <property type="match status" value="1"/>
</dbReference>
<dbReference type="GO" id="GO:0046872">
    <property type="term" value="F:metal ion binding"/>
    <property type="evidence" value="ECO:0007669"/>
    <property type="project" value="UniProtKB-KW"/>
</dbReference>
<dbReference type="PROSITE" id="PS51384">
    <property type="entry name" value="FAD_FR"/>
    <property type="match status" value="1"/>
</dbReference>
<evidence type="ECO:0000256" key="1">
    <source>
        <dbReference type="ARBA" id="ARBA00001974"/>
    </source>
</evidence>
<comment type="cofactor">
    <cofactor evidence="1">
        <name>FAD</name>
        <dbReference type="ChEBI" id="CHEBI:57692"/>
    </cofactor>
</comment>
<dbReference type="PANTHER" id="PTHR47354:SF8">
    <property type="entry name" value="1,2-PHENYLACETYL-COA EPOXIDASE, SUBUNIT E"/>
    <property type="match status" value="1"/>
</dbReference>
<dbReference type="InterPro" id="IPR017938">
    <property type="entry name" value="Riboflavin_synthase-like_b-brl"/>
</dbReference>
<dbReference type="PRINTS" id="PR00406">
    <property type="entry name" value="CYTB5RDTASE"/>
</dbReference>
<organism evidence="11 12">
    <name type="scientific">Flagellimonas chongwuensis</name>
    <dbReference type="NCBI Taxonomy" id="2697365"/>
    <lineage>
        <taxon>Bacteria</taxon>
        <taxon>Pseudomonadati</taxon>
        <taxon>Bacteroidota</taxon>
        <taxon>Flavobacteriia</taxon>
        <taxon>Flavobacteriales</taxon>
        <taxon>Flavobacteriaceae</taxon>
        <taxon>Flagellimonas</taxon>
    </lineage>
</organism>
<dbReference type="SUPFAM" id="SSF52343">
    <property type="entry name" value="Ferredoxin reductase-like, C-terminal NADP-linked domain"/>
    <property type="match status" value="1"/>
</dbReference>
<keyword evidence="7" id="KW-0408">Iron</keyword>
<dbReference type="GO" id="GO:0050660">
    <property type="term" value="F:flavin adenine dinucleotide binding"/>
    <property type="evidence" value="ECO:0007669"/>
    <property type="project" value="TreeGrafter"/>
</dbReference>
<evidence type="ECO:0000256" key="5">
    <source>
        <dbReference type="ARBA" id="ARBA00022827"/>
    </source>
</evidence>
<dbReference type="InterPro" id="IPR008333">
    <property type="entry name" value="Cbr1-like_FAD-bd_dom"/>
</dbReference>
<dbReference type="Gene3D" id="3.10.20.30">
    <property type="match status" value="1"/>
</dbReference>
<reference evidence="11 12" key="1">
    <citation type="submission" date="2020-01" db="EMBL/GenBank/DDBJ databases">
        <title>Draft Genome Analysis of Muricauda sp. HICW Isolated from coastal seawater of PR China.</title>
        <authorList>
            <person name="Chen M.-X."/>
        </authorList>
    </citation>
    <scope>NUCLEOTIDE SEQUENCE [LARGE SCALE GENOMIC DNA]</scope>
    <source>
        <strain evidence="11 12">HICW</strain>
    </source>
</reference>
<dbReference type="PROSITE" id="PS00197">
    <property type="entry name" value="2FE2S_FER_1"/>
    <property type="match status" value="1"/>
</dbReference>
<keyword evidence="3" id="KW-0001">2Fe-2S</keyword>
<dbReference type="PRINTS" id="PR00371">
    <property type="entry name" value="FPNCR"/>
</dbReference>
<dbReference type="GO" id="GO:0016491">
    <property type="term" value="F:oxidoreductase activity"/>
    <property type="evidence" value="ECO:0007669"/>
    <property type="project" value="UniProtKB-KW"/>
</dbReference>
<dbReference type="EMBL" id="WYET01000001">
    <property type="protein sequence ID" value="NVN17039.1"/>
    <property type="molecule type" value="Genomic_DNA"/>
</dbReference>
<sequence length="349" mass="39069">MSHFHALKIAAVDRLTPNAVALTFDIPENLKEDYSFKAGQYITLKYTLNGKELRRAYSISSPPSSGKLTVGIKKMEGGTFSVFANEQLKAGDEIDVMLPEGRFTFDETSTKKIAAFAAGSGITPIMSIAQTVLESNPESTFVLVFGNQSPEETMYFNTIQSIKEQYGDRFFVQYVYSRSTEEDALFGRIERSTVNFVLKNKFKGTQFDGFYLCGPEEMIEQVTDTLKDNGVAKEKIHFELFTTDDEGDDELAEELEGKTRVEVLLDDETFTFVMDKKERVLDAVLKEDIDAPYSCQGGVCSSCIARLTKGKVEMVRNQILTDSEIEEGFILTCQSHPTTPSIKVDYDDV</sequence>
<keyword evidence="12" id="KW-1185">Reference proteome</keyword>
<dbReference type="Pfam" id="PF00970">
    <property type="entry name" value="FAD_binding_6"/>
    <property type="match status" value="1"/>
</dbReference>
<dbReference type="InterPro" id="IPR017927">
    <property type="entry name" value="FAD-bd_FR_type"/>
</dbReference>
<evidence type="ECO:0000256" key="4">
    <source>
        <dbReference type="ARBA" id="ARBA00022723"/>
    </source>
</evidence>
<evidence type="ECO:0000256" key="6">
    <source>
        <dbReference type="ARBA" id="ARBA00023002"/>
    </source>
</evidence>
<keyword evidence="8" id="KW-0411">Iron-sulfur</keyword>
<protein>
    <submittedName>
        <fullName evidence="11">2Fe-2S iron-sulfur cluster binding domain-containing protein</fullName>
    </submittedName>
</protein>
<dbReference type="Pfam" id="PF00175">
    <property type="entry name" value="NAD_binding_1"/>
    <property type="match status" value="1"/>
</dbReference>
<comment type="caution">
    <text evidence="11">The sequence shown here is derived from an EMBL/GenBank/DDBJ whole genome shotgun (WGS) entry which is preliminary data.</text>
</comment>
<dbReference type="InterPro" id="IPR012675">
    <property type="entry name" value="Beta-grasp_dom_sf"/>
</dbReference>
<keyword evidence="6" id="KW-0560">Oxidoreductase</keyword>
<evidence type="ECO:0000313" key="12">
    <source>
        <dbReference type="Proteomes" id="UP000558089"/>
    </source>
</evidence>
<dbReference type="InterPro" id="IPR036010">
    <property type="entry name" value="2Fe-2S_ferredoxin-like_sf"/>
</dbReference>
<dbReference type="Proteomes" id="UP000558089">
    <property type="component" value="Unassembled WGS sequence"/>
</dbReference>
<dbReference type="PROSITE" id="PS51085">
    <property type="entry name" value="2FE2S_FER_2"/>
    <property type="match status" value="1"/>
</dbReference>
<evidence type="ECO:0000256" key="2">
    <source>
        <dbReference type="ARBA" id="ARBA00022630"/>
    </source>
</evidence>
<proteinExistence type="predicted"/>
<dbReference type="InterPro" id="IPR039261">
    <property type="entry name" value="FNR_nucleotide-bd"/>
</dbReference>
<dbReference type="GO" id="GO:0051537">
    <property type="term" value="F:2 iron, 2 sulfur cluster binding"/>
    <property type="evidence" value="ECO:0007669"/>
    <property type="project" value="UniProtKB-KW"/>
</dbReference>
<dbReference type="PANTHER" id="PTHR47354">
    <property type="entry name" value="NADH OXIDOREDUCTASE HCR"/>
    <property type="match status" value="1"/>
</dbReference>
<evidence type="ECO:0000259" key="10">
    <source>
        <dbReference type="PROSITE" id="PS51384"/>
    </source>
</evidence>
<name>A0A850NAT9_9FLAO</name>
<feature type="domain" description="2Fe-2S ferredoxin-type" evidence="9">
    <location>
        <begin position="259"/>
        <end position="349"/>
    </location>
</feature>
<dbReference type="InterPro" id="IPR006058">
    <property type="entry name" value="2Fe2S_fd_BS"/>
</dbReference>
<dbReference type="InterPro" id="IPR001709">
    <property type="entry name" value="Flavoprot_Pyr_Nucl_cyt_Rdtase"/>
</dbReference>
<feature type="domain" description="FAD-binding FR-type" evidence="10">
    <location>
        <begin position="2"/>
        <end position="106"/>
    </location>
</feature>
<evidence type="ECO:0000256" key="8">
    <source>
        <dbReference type="ARBA" id="ARBA00023014"/>
    </source>
</evidence>
<dbReference type="InterPro" id="IPR001041">
    <property type="entry name" value="2Fe-2S_ferredoxin-type"/>
</dbReference>
<dbReference type="SUPFAM" id="SSF54292">
    <property type="entry name" value="2Fe-2S ferredoxin-like"/>
    <property type="match status" value="1"/>
</dbReference>
<dbReference type="InterPro" id="IPR050415">
    <property type="entry name" value="MRET"/>
</dbReference>
<dbReference type="SUPFAM" id="SSF63380">
    <property type="entry name" value="Riboflavin synthase domain-like"/>
    <property type="match status" value="1"/>
</dbReference>
<evidence type="ECO:0000256" key="7">
    <source>
        <dbReference type="ARBA" id="ARBA00023004"/>
    </source>
</evidence>
<evidence type="ECO:0000313" key="11">
    <source>
        <dbReference type="EMBL" id="NVN17039.1"/>
    </source>
</evidence>
<dbReference type="Gene3D" id="3.40.50.80">
    <property type="entry name" value="Nucleotide-binding domain of ferredoxin-NADP reductase (FNR) module"/>
    <property type="match status" value="1"/>
</dbReference>
<dbReference type="AlphaFoldDB" id="A0A850NAT9"/>
<keyword evidence="2" id="KW-0285">Flavoprotein</keyword>
<dbReference type="CDD" id="cd00207">
    <property type="entry name" value="fer2"/>
    <property type="match status" value="1"/>
</dbReference>
<keyword evidence="4" id="KW-0479">Metal-binding</keyword>
<dbReference type="InterPro" id="IPR001433">
    <property type="entry name" value="OxRdtase_FAD/NAD-bd"/>
</dbReference>
<gene>
    <name evidence="11" type="ORF">GUA46_01690</name>
</gene>
<evidence type="ECO:0000259" key="9">
    <source>
        <dbReference type="PROSITE" id="PS51085"/>
    </source>
</evidence>
<keyword evidence="5" id="KW-0274">FAD</keyword>
<dbReference type="Pfam" id="PF00111">
    <property type="entry name" value="Fer2"/>
    <property type="match status" value="1"/>
</dbReference>
<dbReference type="RefSeq" id="WP_176619036.1">
    <property type="nucleotide sequence ID" value="NZ_WYET01000001.1"/>
</dbReference>